<evidence type="ECO:0000256" key="2">
    <source>
        <dbReference type="ARBA" id="ARBA00023125"/>
    </source>
</evidence>
<organism evidence="6 7">
    <name type="scientific">Nocardioides fonticola</name>
    <dbReference type="NCBI Taxonomy" id="450363"/>
    <lineage>
        <taxon>Bacteria</taxon>
        <taxon>Bacillati</taxon>
        <taxon>Actinomycetota</taxon>
        <taxon>Actinomycetes</taxon>
        <taxon>Propionibacteriales</taxon>
        <taxon>Nocardioidaceae</taxon>
        <taxon>Nocardioides</taxon>
    </lineage>
</organism>
<name>A0ABP7XI85_9ACTN</name>
<dbReference type="Pfam" id="PF00440">
    <property type="entry name" value="TetR_N"/>
    <property type="match status" value="1"/>
</dbReference>
<keyword evidence="3" id="KW-0804">Transcription</keyword>
<sequence length="208" mass="22322">MSGRTYGGETAADRAARRRRQLLDAGLEVFGTVGYSAATVRQLCREARVADRYFYEEFASTEDLLLAVYHACLDRLRDAVVDAVGAAEGEIADLARAGLLAFLTVVRDDPRLARVVWFEVLGVSRRVEQAYLQRMGDFGDLVATLLAERLPAVAGGEPETVVVRLAAVGGVSHVVMAWVDAGFTPSIEQVAAGLQLLLRSIAAGLAEA</sequence>
<keyword evidence="7" id="KW-1185">Reference proteome</keyword>
<evidence type="ECO:0000256" key="4">
    <source>
        <dbReference type="PROSITE-ProRule" id="PRU00335"/>
    </source>
</evidence>
<feature type="domain" description="HTH tetR-type" evidence="5">
    <location>
        <begin position="16"/>
        <end position="76"/>
    </location>
</feature>
<dbReference type="Proteomes" id="UP001501495">
    <property type="component" value="Unassembled WGS sequence"/>
</dbReference>
<evidence type="ECO:0000256" key="3">
    <source>
        <dbReference type="ARBA" id="ARBA00023163"/>
    </source>
</evidence>
<dbReference type="PROSITE" id="PS50977">
    <property type="entry name" value="HTH_TETR_2"/>
    <property type="match status" value="1"/>
</dbReference>
<dbReference type="EMBL" id="BAAAZH010000012">
    <property type="protein sequence ID" value="GAA4116109.1"/>
    <property type="molecule type" value="Genomic_DNA"/>
</dbReference>
<evidence type="ECO:0000256" key="1">
    <source>
        <dbReference type="ARBA" id="ARBA00023015"/>
    </source>
</evidence>
<dbReference type="SUPFAM" id="SSF46689">
    <property type="entry name" value="Homeodomain-like"/>
    <property type="match status" value="1"/>
</dbReference>
<evidence type="ECO:0000313" key="6">
    <source>
        <dbReference type="EMBL" id="GAA4116109.1"/>
    </source>
</evidence>
<reference evidence="7" key="1">
    <citation type="journal article" date="2019" name="Int. J. Syst. Evol. Microbiol.">
        <title>The Global Catalogue of Microorganisms (GCM) 10K type strain sequencing project: providing services to taxonomists for standard genome sequencing and annotation.</title>
        <authorList>
            <consortium name="The Broad Institute Genomics Platform"/>
            <consortium name="The Broad Institute Genome Sequencing Center for Infectious Disease"/>
            <person name="Wu L."/>
            <person name="Ma J."/>
        </authorList>
    </citation>
    <scope>NUCLEOTIDE SEQUENCE [LARGE SCALE GENOMIC DNA]</scope>
    <source>
        <strain evidence="7">JCM 16703</strain>
    </source>
</reference>
<evidence type="ECO:0000259" key="5">
    <source>
        <dbReference type="PROSITE" id="PS50977"/>
    </source>
</evidence>
<dbReference type="PANTHER" id="PTHR30055">
    <property type="entry name" value="HTH-TYPE TRANSCRIPTIONAL REGULATOR RUTR"/>
    <property type="match status" value="1"/>
</dbReference>
<keyword evidence="2 4" id="KW-0238">DNA-binding</keyword>
<dbReference type="InterPro" id="IPR001647">
    <property type="entry name" value="HTH_TetR"/>
</dbReference>
<accession>A0ABP7XI85</accession>
<gene>
    <name evidence="6" type="ORF">GCM10022215_15590</name>
</gene>
<protein>
    <submittedName>
        <fullName evidence="6">TetR/AcrR family transcriptional regulator</fullName>
    </submittedName>
</protein>
<comment type="caution">
    <text evidence="6">The sequence shown here is derived from an EMBL/GenBank/DDBJ whole genome shotgun (WGS) entry which is preliminary data.</text>
</comment>
<dbReference type="InterPro" id="IPR009057">
    <property type="entry name" value="Homeodomain-like_sf"/>
</dbReference>
<evidence type="ECO:0000313" key="7">
    <source>
        <dbReference type="Proteomes" id="UP001501495"/>
    </source>
</evidence>
<feature type="DNA-binding region" description="H-T-H motif" evidence="4">
    <location>
        <begin position="39"/>
        <end position="58"/>
    </location>
</feature>
<keyword evidence="1" id="KW-0805">Transcription regulation</keyword>
<dbReference type="PANTHER" id="PTHR30055:SF234">
    <property type="entry name" value="HTH-TYPE TRANSCRIPTIONAL REGULATOR BETI"/>
    <property type="match status" value="1"/>
</dbReference>
<dbReference type="Gene3D" id="1.10.357.10">
    <property type="entry name" value="Tetracycline Repressor, domain 2"/>
    <property type="match status" value="1"/>
</dbReference>
<dbReference type="InterPro" id="IPR050109">
    <property type="entry name" value="HTH-type_TetR-like_transc_reg"/>
</dbReference>
<dbReference type="RefSeq" id="WP_344732745.1">
    <property type="nucleotide sequence ID" value="NZ_BAAAZH010000012.1"/>
</dbReference>
<proteinExistence type="predicted"/>